<evidence type="ECO:0000256" key="1">
    <source>
        <dbReference type="ARBA" id="ARBA00023054"/>
    </source>
</evidence>
<comment type="caution">
    <text evidence="5">The sequence shown here is derived from an EMBL/GenBank/DDBJ whole genome shotgun (WGS) entry which is preliminary data.</text>
</comment>
<dbReference type="GO" id="GO:0005879">
    <property type="term" value="C:axonemal microtubule"/>
    <property type="evidence" value="ECO:0007669"/>
    <property type="project" value="TreeGrafter"/>
</dbReference>
<organism evidence="5 6">
    <name type="scientific">Paragonimus westermani</name>
    <dbReference type="NCBI Taxonomy" id="34504"/>
    <lineage>
        <taxon>Eukaryota</taxon>
        <taxon>Metazoa</taxon>
        <taxon>Spiralia</taxon>
        <taxon>Lophotrochozoa</taxon>
        <taxon>Platyhelminthes</taxon>
        <taxon>Trematoda</taxon>
        <taxon>Digenea</taxon>
        <taxon>Plagiorchiida</taxon>
        <taxon>Troglotremata</taxon>
        <taxon>Troglotrematidae</taxon>
        <taxon>Paragonimus</taxon>
    </lineage>
</organism>
<keyword evidence="6" id="KW-1185">Reference proteome</keyword>
<feature type="domain" description="Trichohyalin-plectin-homology" evidence="4">
    <location>
        <begin position="144"/>
        <end position="483"/>
    </location>
</feature>
<dbReference type="Pfam" id="PF13868">
    <property type="entry name" value="TPH"/>
    <property type="match status" value="1"/>
</dbReference>
<sequence length="558" mass="65321">MTTHVEGHPPIRMSKLSLTQKANDPNYFYGGVKNNFGQCDHIRSVKVLSQDEWKRLNSQLQGDSIEQARLEEKRLENEKIKQQSHEMVKHWTNTFLGARQKKLDERAKRLANEEATKVAIDMEEAKFQAEQRKTAIEEAKLKLYYQTDRVKTFHSALTLTEVLKERDAQLELKELCKKLGESKDKAYVESWKKELEEATLKEQEKLKKQREKNLEMAEHLKEQMKLRQEAQKLEENLRITEGQLLRQTATEDQLEVVRLSQIDREQASRLMKDYMSQMEGNKQIKKIERLKEEEEDEKCRLFAAAKKKMTTLRVLKEREMFKAREEQMEKVRNYLAEQMKAKREDEDERIKRTVAEREEAERLKEAEKAKAQAKQIAEIEAYRLETIQRHRQEQEAAKFVELEEVRARNEAERALAEYEAACYANRFNKKKALSSEYMEQTRKRAEDEKAERARDILMVGNGNKLAVQEERTFQDYTRRVIDHCKANGRNVYPLEVAARPTALLGLSASLPGETSVLEVGNSDADKQQQNNHNSNGLETESISSGENHETKQRLGFVW</sequence>
<dbReference type="InterPro" id="IPR043597">
    <property type="entry name" value="TPH_dom"/>
</dbReference>
<feature type="compositionally biased region" description="Polar residues" evidence="3">
    <location>
        <begin position="527"/>
        <end position="545"/>
    </location>
</feature>
<evidence type="ECO:0000313" key="5">
    <source>
        <dbReference type="EMBL" id="KAF8560752.1"/>
    </source>
</evidence>
<gene>
    <name evidence="5" type="ORF">P879_10181</name>
</gene>
<evidence type="ECO:0000256" key="3">
    <source>
        <dbReference type="SAM" id="MobiDB-lite"/>
    </source>
</evidence>
<proteinExistence type="predicted"/>
<reference evidence="5 6" key="1">
    <citation type="submission" date="2019-07" db="EMBL/GenBank/DDBJ databases">
        <title>Annotation for the trematode Paragonimus westermani.</title>
        <authorList>
            <person name="Choi Y.-J."/>
        </authorList>
    </citation>
    <scope>NUCLEOTIDE SEQUENCE [LARGE SCALE GENOMIC DNA]</scope>
    <source>
        <strain evidence="5">180907_Pwestermani</strain>
    </source>
</reference>
<dbReference type="PANTHER" id="PTHR28663">
    <property type="entry name" value="COILED-COIL DOMAIN-CONTAINING PROTEIN 173"/>
    <property type="match status" value="1"/>
</dbReference>
<evidence type="ECO:0000259" key="4">
    <source>
        <dbReference type="Pfam" id="PF13868"/>
    </source>
</evidence>
<dbReference type="EMBL" id="JTDF01022260">
    <property type="protein sequence ID" value="KAF8560752.1"/>
    <property type="molecule type" value="Genomic_DNA"/>
</dbReference>
<name>A0A8T0CZ52_9TREM</name>
<feature type="region of interest" description="Disordered" evidence="3">
    <location>
        <begin position="523"/>
        <end position="558"/>
    </location>
</feature>
<dbReference type="InterPro" id="IPR039986">
    <property type="entry name" value="CFAP210"/>
</dbReference>
<evidence type="ECO:0000256" key="2">
    <source>
        <dbReference type="SAM" id="Coils"/>
    </source>
</evidence>
<evidence type="ECO:0000313" key="6">
    <source>
        <dbReference type="Proteomes" id="UP000699462"/>
    </source>
</evidence>
<feature type="coiled-coil region" evidence="2">
    <location>
        <begin position="188"/>
        <end position="250"/>
    </location>
</feature>
<keyword evidence="1 2" id="KW-0175">Coiled coil</keyword>
<protein>
    <recommendedName>
        <fullName evidence="4">Trichohyalin-plectin-homology domain-containing protein</fullName>
    </recommendedName>
</protein>
<dbReference type="Proteomes" id="UP000699462">
    <property type="component" value="Unassembled WGS sequence"/>
</dbReference>
<dbReference type="OrthoDB" id="331765at2759"/>
<dbReference type="AlphaFoldDB" id="A0A8T0CZ52"/>
<feature type="coiled-coil region" evidence="2">
    <location>
        <begin position="324"/>
        <end position="417"/>
    </location>
</feature>
<accession>A0A8T0CZ52</accession>
<dbReference type="PANTHER" id="PTHR28663:SF1">
    <property type="entry name" value="CILIA- AND FLAGELLA- ASSOCIATED PROTEIN 210"/>
    <property type="match status" value="1"/>
</dbReference>